<dbReference type="FunFam" id="3.40.50.620:FF:000093">
    <property type="entry name" value="Glutamyl-Q tRNA(Asp) synthetase"/>
    <property type="match status" value="1"/>
</dbReference>
<evidence type="ECO:0000259" key="9">
    <source>
        <dbReference type="Pfam" id="PF00749"/>
    </source>
</evidence>
<dbReference type="EC" id="6.1.1.-" evidence="7"/>
<gene>
    <name evidence="7" type="primary">gluQ</name>
    <name evidence="10" type="ORF">FIU01_08735</name>
</gene>
<feature type="domain" description="Glutamyl/glutaminyl-tRNA synthetase class Ib catalytic" evidence="9">
    <location>
        <begin position="2"/>
        <end position="240"/>
    </location>
</feature>
<dbReference type="NCBIfam" id="TIGR03838">
    <property type="entry name" value="queuosine_YadB"/>
    <property type="match status" value="1"/>
</dbReference>
<feature type="binding site" evidence="7">
    <location>
        <position position="97"/>
    </location>
    <ligand>
        <name>Zn(2+)</name>
        <dbReference type="ChEBI" id="CHEBI:29105"/>
    </ligand>
</feature>
<feature type="short sequence motif" description="'HIGH' region" evidence="7">
    <location>
        <begin position="8"/>
        <end position="18"/>
    </location>
</feature>
<sequence length="285" mass="31711">MVVGRFAPSPTGPLHFGSLVAAVASYCDAKSRHGQWLLRIEDVDQTRCLPNVSDDIISTLQRFGFEWDAEIIYQSQRTDLYAQALSQLRQQGLAYPCTCSRKEIADSSTLQGIEGILYPGTCLVQPVKPGTAAAWRIKTDAQTIQFHDRIQGVQQHQMRRDIGDFVIQRADGLFSYQLAVAVDDALQGIMHVVRGADLLHSTTRQIYLQQQLGFPTPTYAHIGLVRNAQGQKLSKQTLAAALPSDNLVSTLRSAFDFLPQLPNPTPALQSMPALWQWAIESWQLH</sequence>
<name>A0A5B8CU62_9PROT</name>
<dbReference type="RefSeq" id="WP_140003936.1">
    <property type="nucleotide sequence ID" value="NZ_CP040946.1"/>
</dbReference>
<feature type="binding site" evidence="7">
    <location>
        <position position="176"/>
    </location>
    <ligand>
        <name>L-glutamate</name>
        <dbReference type="ChEBI" id="CHEBI:29985"/>
    </ligand>
</feature>
<dbReference type="PANTHER" id="PTHR43311">
    <property type="entry name" value="GLUTAMATE--TRNA LIGASE"/>
    <property type="match status" value="1"/>
</dbReference>
<evidence type="ECO:0000313" key="10">
    <source>
        <dbReference type="EMBL" id="QDC44606.1"/>
    </source>
</evidence>
<keyword evidence="8" id="KW-0648">Protein biosynthesis</keyword>
<feature type="binding site" evidence="7">
    <location>
        <position position="118"/>
    </location>
    <ligand>
        <name>Zn(2+)</name>
        <dbReference type="ChEBI" id="CHEBI:29105"/>
    </ligand>
</feature>
<feature type="binding site" evidence="7">
    <location>
        <position position="235"/>
    </location>
    <ligand>
        <name>ATP</name>
        <dbReference type="ChEBI" id="CHEBI:30616"/>
    </ligand>
</feature>
<feature type="binding site" evidence="7">
    <location>
        <position position="99"/>
    </location>
    <ligand>
        <name>Zn(2+)</name>
        <dbReference type="ChEBI" id="CHEBI:29105"/>
    </ligand>
</feature>
<comment type="cofactor">
    <cofactor evidence="7">
        <name>Zn(2+)</name>
        <dbReference type="ChEBI" id="CHEBI:29105"/>
    </cofactor>
    <text evidence="7">Binds 1 zinc ion per subunit.</text>
</comment>
<organism evidence="10 11">
    <name type="scientific">Methylophilus medardicus</name>
    <dbReference type="NCBI Taxonomy" id="2588534"/>
    <lineage>
        <taxon>Bacteria</taxon>
        <taxon>Pseudomonadati</taxon>
        <taxon>Pseudomonadota</taxon>
        <taxon>Betaproteobacteria</taxon>
        <taxon>Nitrosomonadales</taxon>
        <taxon>Methylophilaceae</taxon>
        <taxon>Methylophilus</taxon>
    </lineage>
</organism>
<dbReference type="GO" id="GO:0006400">
    <property type="term" value="P:tRNA modification"/>
    <property type="evidence" value="ECO:0007669"/>
    <property type="project" value="InterPro"/>
</dbReference>
<reference evidence="11" key="1">
    <citation type="journal article" date="2019" name="ISME J.">
        <title>Evolution in action: habitat transition from sediment to the pelagial leads to genome streamlining in Methylophilaceae.</title>
        <authorList>
            <person name="Salcher M."/>
            <person name="Schaefle D."/>
            <person name="Kaspar M."/>
            <person name="Neuenschwander S.M."/>
            <person name="Ghai R."/>
        </authorList>
    </citation>
    <scope>NUCLEOTIDE SEQUENCE [LARGE SCALE GENOMIC DNA]</scope>
    <source>
        <strain evidence="11">MMS-M-51</strain>
    </source>
</reference>
<keyword evidence="5 7" id="KW-0067">ATP-binding</keyword>
<evidence type="ECO:0000256" key="4">
    <source>
        <dbReference type="ARBA" id="ARBA00022833"/>
    </source>
</evidence>
<dbReference type="Gene3D" id="3.40.50.620">
    <property type="entry name" value="HUPs"/>
    <property type="match status" value="1"/>
</dbReference>
<dbReference type="InterPro" id="IPR000924">
    <property type="entry name" value="Glu/Gln-tRNA-synth"/>
</dbReference>
<evidence type="ECO:0000256" key="8">
    <source>
        <dbReference type="RuleBase" id="RU363037"/>
    </source>
</evidence>
<dbReference type="GO" id="GO:0004818">
    <property type="term" value="F:glutamate-tRNA ligase activity"/>
    <property type="evidence" value="ECO:0007669"/>
    <property type="project" value="TreeGrafter"/>
</dbReference>
<keyword evidence="2 7" id="KW-0479">Metal-binding</keyword>
<protein>
    <recommendedName>
        <fullName evidence="7">Glutamyl-Q tRNA(Asp) synthetase</fullName>
        <shortName evidence="7">Glu-Q-RSs</shortName>
        <ecNumber evidence="7">6.1.1.-</ecNumber>
    </recommendedName>
</protein>
<evidence type="ECO:0000256" key="1">
    <source>
        <dbReference type="ARBA" id="ARBA00022598"/>
    </source>
</evidence>
<dbReference type="OrthoDB" id="9807503at2"/>
<dbReference type="GO" id="GO:0006424">
    <property type="term" value="P:glutamyl-tRNA aminoacylation"/>
    <property type="evidence" value="ECO:0007669"/>
    <property type="project" value="InterPro"/>
</dbReference>
<dbReference type="Pfam" id="PF00749">
    <property type="entry name" value="tRNA-synt_1c"/>
    <property type="match status" value="1"/>
</dbReference>
<dbReference type="PANTHER" id="PTHR43311:SF1">
    <property type="entry name" value="GLUTAMYL-Q TRNA(ASP) SYNTHETASE"/>
    <property type="match status" value="1"/>
</dbReference>
<feature type="binding site" evidence="7">
    <location>
        <position position="41"/>
    </location>
    <ligand>
        <name>L-glutamate</name>
        <dbReference type="ChEBI" id="CHEBI:29985"/>
    </ligand>
</feature>
<keyword evidence="11" id="KW-1185">Reference proteome</keyword>
<comment type="similarity">
    <text evidence="7">Belongs to the class-I aminoacyl-tRNA synthetase family. GluQ subfamily.</text>
</comment>
<dbReference type="GO" id="GO:0008270">
    <property type="term" value="F:zinc ion binding"/>
    <property type="evidence" value="ECO:0007669"/>
    <property type="project" value="UniProtKB-UniRule"/>
</dbReference>
<dbReference type="GO" id="GO:0005829">
    <property type="term" value="C:cytosol"/>
    <property type="evidence" value="ECO:0007669"/>
    <property type="project" value="TreeGrafter"/>
</dbReference>
<dbReference type="HAMAP" id="MF_01428">
    <property type="entry name" value="Glu_Q_tRNA_synth"/>
    <property type="match status" value="1"/>
</dbReference>
<dbReference type="InterPro" id="IPR022380">
    <property type="entry name" value="Glu-Q_tRNA(Asp)_Synthase"/>
</dbReference>
<evidence type="ECO:0000313" key="11">
    <source>
        <dbReference type="Proteomes" id="UP000311008"/>
    </source>
</evidence>
<dbReference type="InterPro" id="IPR014729">
    <property type="entry name" value="Rossmann-like_a/b/a_fold"/>
</dbReference>
<keyword evidence="6 7" id="KW-0030">Aminoacyl-tRNA synthetase</keyword>
<feature type="binding site" evidence="7">
    <location>
        <position position="194"/>
    </location>
    <ligand>
        <name>L-glutamate</name>
        <dbReference type="ChEBI" id="CHEBI:29985"/>
    </ligand>
</feature>
<evidence type="ECO:0000256" key="3">
    <source>
        <dbReference type="ARBA" id="ARBA00022741"/>
    </source>
</evidence>
<dbReference type="Proteomes" id="UP000311008">
    <property type="component" value="Chromosome"/>
</dbReference>
<dbReference type="KEGG" id="mmec:FIU01_08735"/>
<keyword evidence="1 7" id="KW-0436">Ligase</keyword>
<accession>A0A5B8CU62</accession>
<evidence type="ECO:0000256" key="5">
    <source>
        <dbReference type="ARBA" id="ARBA00022840"/>
    </source>
</evidence>
<dbReference type="AlphaFoldDB" id="A0A5B8CU62"/>
<dbReference type="SUPFAM" id="SSF52374">
    <property type="entry name" value="Nucleotidylyl transferase"/>
    <property type="match status" value="1"/>
</dbReference>
<comment type="function">
    <text evidence="7">Catalyzes the tRNA-independent activation of glutamate in presence of ATP and the subsequent transfer of glutamate onto a tRNA(Asp). Glutamate is transferred on the 2-amino-5-(4,5-dihydroxy-2-cyclopenten-1-yl) moiety of the queuosine in the wobble position of the QUC anticodon.</text>
</comment>
<evidence type="ECO:0000256" key="2">
    <source>
        <dbReference type="ARBA" id="ARBA00022723"/>
    </source>
</evidence>
<evidence type="ECO:0000256" key="6">
    <source>
        <dbReference type="ARBA" id="ARBA00023146"/>
    </source>
</evidence>
<keyword evidence="3 7" id="KW-0547">Nucleotide-binding</keyword>
<dbReference type="InterPro" id="IPR049940">
    <property type="entry name" value="GluQ/Sye"/>
</dbReference>
<dbReference type="NCBIfam" id="NF004314">
    <property type="entry name" value="PRK05710.1-3"/>
    <property type="match status" value="1"/>
</dbReference>
<evidence type="ECO:0000256" key="7">
    <source>
        <dbReference type="HAMAP-Rule" id="MF_01428"/>
    </source>
</evidence>
<dbReference type="PRINTS" id="PR00987">
    <property type="entry name" value="TRNASYNTHGLU"/>
</dbReference>
<dbReference type="GO" id="GO:0005524">
    <property type="term" value="F:ATP binding"/>
    <property type="evidence" value="ECO:0007669"/>
    <property type="project" value="UniProtKB-KW"/>
</dbReference>
<feature type="binding site" evidence="7">
    <location>
        <position position="122"/>
    </location>
    <ligand>
        <name>Zn(2+)</name>
        <dbReference type="ChEBI" id="CHEBI:29105"/>
    </ligand>
</feature>
<dbReference type="EMBL" id="CP040946">
    <property type="protein sequence ID" value="QDC44606.1"/>
    <property type="molecule type" value="Genomic_DNA"/>
</dbReference>
<feature type="short sequence motif" description="'KMSKS' region" evidence="7">
    <location>
        <begin position="232"/>
        <end position="236"/>
    </location>
</feature>
<dbReference type="InterPro" id="IPR020058">
    <property type="entry name" value="Glu/Gln-tRNA-synth_Ib_cat-dom"/>
</dbReference>
<feature type="binding site" evidence="7">
    <location>
        <begin position="5"/>
        <end position="9"/>
    </location>
    <ligand>
        <name>L-glutamate</name>
        <dbReference type="ChEBI" id="CHEBI:29985"/>
    </ligand>
</feature>
<keyword evidence="4 7" id="KW-0862">Zinc</keyword>
<proteinExistence type="inferred from homology"/>
<dbReference type="NCBIfam" id="NF004315">
    <property type="entry name" value="PRK05710.1-4"/>
    <property type="match status" value="1"/>
</dbReference>